<name>A0A023G1T4_AMBTT</name>
<dbReference type="SUPFAM" id="SSF57362">
    <property type="entry name" value="BPTI-like"/>
    <property type="match status" value="1"/>
</dbReference>
<dbReference type="EMBL" id="GBBM01007796">
    <property type="protein sequence ID" value="JAC27622.1"/>
    <property type="molecule type" value="mRNA"/>
</dbReference>
<organism evidence="2">
    <name type="scientific">Amblyomma triste</name>
    <name type="common">Neotropical tick</name>
    <dbReference type="NCBI Taxonomy" id="251400"/>
    <lineage>
        <taxon>Eukaryota</taxon>
        <taxon>Metazoa</taxon>
        <taxon>Ecdysozoa</taxon>
        <taxon>Arthropoda</taxon>
        <taxon>Chelicerata</taxon>
        <taxon>Arachnida</taxon>
        <taxon>Acari</taxon>
        <taxon>Parasitiformes</taxon>
        <taxon>Ixodida</taxon>
        <taxon>Ixodoidea</taxon>
        <taxon>Ixodidae</taxon>
        <taxon>Amblyomminae</taxon>
        <taxon>Amblyomma</taxon>
    </lineage>
</organism>
<dbReference type="AlphaFoldDB" id="A0A023G1T4"/>
<feature type="chain" id="PRO_5001517977" evidence="1">
    <location>
        <begin position="27"/>
        <end position="102"/>
    </location>
</feature>
<accession>A0A023G1T4</accession>
<feature type="signal peptide" evidence="1">
    <location>
        <begin position="1"/>
        <end position="26"/>
    </location>
</feature>
<evidence type="ECO:0000256" key="1">
    <source>
        <dbReference type="SAM" id="SignalP"/>
    </source>
</evidence>
<dbReference type="InterPro" id="IPR036880">
    <property type="entry name" value="Kunitz_BPTI_sf"/>
</dbReference>
<reference evidence="2" key="1">
    <citation type="submission" date="2014-03" db="EMBL/GenBank/DDBJ databases">
        <title>The sialotranscriptome of Amblyomma triste, Amblyomma parvum and Amblyomma cajennense ticks, uncovered by 454-based RNA-seq.</title>
        <authorList>
            <person name="Garcia G.R."/>
            <person name="Gardinassi L.G."/>
            <person name="Ribeiro J.M."/>
            <person name="Anatriello E."/>
            <person name="Ferreira B.R."/>
            <person name="Moreira H.N."/>
            <person name="Mafra C."/>
            <person name="Olegario M.M."/>
            <person name="Szabo P.J."/>
            <person name="Miranda-Santos I.K."/>
            <person name="Maruyama S.R."/>
        </authorList>
    </citation>
    <scope>NUCLEOTIDE SEQUENCE</scope>
    <source>
        <strain evidence="2">Mato Grasso do Sul</strain>
        <tissue evidence="2">Salivary glands</tissue>
    </source>
</reference>
<feature type="non-terminal residue" evidence="2">
    <location>
        <position position="1"/>
    </location>
</feature>
<dbReference type="GO" id="GO:0004867">
    <property type="term" value="F:serine-type endopeptidase inhibitor activity"/>
    <property type="evidence" value="ECO:0007669"/>
    <property type="project" value="InterPro"/>
</dbReference>
<dbReference type="Gene3D" id="4.10.410.10">
    <property type="entry name" value="Pancreatic trypsin inhibitor Kunitz domain"/>
    <property type="match status" value="1"/>
</dbReference>
<sequence>QIVTSKMSRIACFIFLAAVFGKFVLAKQIDDPKCRDDGENTCEYPLRCVCPEPQNDGYHREEVAYFDHNTQSCSTKIGNRDSCNSFNSLDDCAEKCSGFTRK</sequence>
<proteinExistence type="evidence at transcript level"/>
<keyword evidence="1" id="KW-0732">Signal</keyword>
<protein>
    <submittedName>
        <fullName evidence="2">Putative secreted protein</fullName>
    </submittedName>
</protein>
<evidence type="ECO:0000313" key="2">
    <source>
        <dbReference type="EMBL" id="JAC27622.1"/>
    </source>
</evidence>